<keyword evidence="2" id="KW-1185">Reference proteome</keyword>
<proteinExistence type="predicted"/>
<protein>
    <submittedName>
        <fullName evidence="1">Uncharacterized protein</fullName>
    </submittedName>
</protein>
<accession>A0ACC1NL17</accession>
<reference evidence="1" key="1">
    <citation type="submission" date="2022-10" db="EMBL/GenBank/DDBJ databases">
        <title>Genome Sequence of Xylaria curta.</title>
        <authorList>
            <person name="Buettner E."/>
        </authorList>
    </citation>
    <scope>NUCLEOTIDE SEQUENCE</scope>
    <source>
        <strain evidence="1">Babe10</strain>
    </source>
</reference>
<comment type="caution">
    <text evidence="1">The sequence shown here is derived from an EMBL/GenBank/DDBJ whole genome shotgun (WGS) entry which is preliminary data.</text>
</comment>
<sequence>MSTPTGTSSTTTIQIELDAEITSYHTLETNARNREYWTALRTLLAHHKLQLKPVGPEARVVSSVTADVDKILGPKNIEQLEKLEGQIQAKLRSDEVMDTDYWEQLLKSLQVYKAKARLKKIYDTIQDNRLKLLAGAEPENASELVDGDSSARAALKDQAAVPAVISRPKPTLPSSSSTSAPPGTARFASTTNEDFSQATKALYEREVARGVDEDEEIFTAEESVSSSTKPQWADKYRPRKPRYFNRVQMGYEWNKYNQTHYDHDNPPPKVVQGYKFNIFYPDLIDKTKAPTFKIIREHGRRKGESLAPAGEEDTCLIRFIAGPPYEDIAFRIVDREWDYSAKKDRGFKSSFDKGILQLHFQFKKCGVRKMGDCLFWQLRFWMVVDIDSPEPSDTIPGRPIAISFPAFERRDGSYFADGFSSMSKCISTVIITNQPSVAIRGSPVKNVGKETILDVIVIVIPPLVGKYLATAVTPSTT</sequence>
<organism evidence="1 2">
    <name type="scientific">Xylaria curta</name>
    <dbReference type="NCBI Taxonomy" id="42375"/>
    <lineage>
        <taxon>Eukaryota</taxon>
        <taxon>Fungi</taxon>
        <taxon>Dikarya</taxon>
        <taxon>Ascomycota</taxon>
        <taxon>Pezizomycotina</taxon>
        <taxon>Sordariomycetes</taxon>
        <taxon>Xylariomycetidae</taxon>
        <taxon>Xylariales</taxon>
        <taxon>Xylariaceae</taxon>
        <taxon>Xylaria</taxon>
    </lineage>
</organism>
<evidence type="ECO:0000313" key="1">
    <source>
        <dbReference type="EMBL" id="KAJ2980017.1"/>
    </source>
</evidence>
<dbReference type="EMBL" id="JAPDGR010001739">
    <property type="protein sequence ID" value="KAJ2980017.1"/>
    <property type="molecule type" value="Genomic_DNA"/>
</dbReference>
<name>A0ACC1NL17_9PEZI</name>
<dbReference type="Proteomes" id="UP001143856">
    <property type="component" value="Unassembled WGS sequence"/>
</dbReference>
<evidence type="ECO:0000313" key="2">
    <source>
        <dbReference type="Proteomes" id="UP001143856"/>
    </source>
</evidence>
<gene>
    <name evidence="1" type="ORF">NUW58_g7055</name>
</gene>